<gene>
    <name evidence="2" type="ORF">SAMN05192540_2135</name>
</gene>
<dbReference type="Pfam" id="PF12412">
    <property type="entry name" value="DUF3667"/>
    <property type="match status" value="1"/>
</dbReference>
<dbReference type="EMBL" id="FNTB01000001">
    <property type="protein sequence ID" value="SEC01635.1"/>
    <property type="molecule type" value="Genomic_DNA"/>
</dbReference>
<dbReference type="RefSeq" id="WP_074672551.1">
    <property type="nucleotide sequence ID" value="NZ_FNTB01000001.1"/>
</dbReference>
<feature type="transmembrane region" description="Helical" evidence="1">
    <location>
        <begin position="79"/>
        <end position="100"/>
    </location>
</feature>
<keyword evidence="1" id="KW-0472">Membrane</keyword>
<evidence type="ECO:0000313" key="3">
    <source>
        <dbReference type="Proteomes" id="UP000183038"/>
    </source>
</evidence>
<sequence>MNCKNCQNNLRTDYSYCPHCGAKVIRNRLTVKNLWYDATERFFNIDNTFLITFKHLFTKPDEVIGGYISGVRKKYLNPISYLTIAITFGGLFVYVCTEFFPNALDFDFKYENSSSLTDADKMAQDFQKQWNTYLFKYQSLFYIAMLPFLALMSRVVFINKKQFNLSEHFVINIYAYSHLSIIINTVYMLVLWNSKLLYYISMFNLVFQIGFFTWVFYKLFNLTIKQTILKLLFFLVLFATICFALMLIAIVCLALFTDTFQQMTP</sequence>
<feature type="transmembrane region" description="Helical" evidence="1">
    <location>
        <begin position="232"/>
        <end position="256"/>
    </location>
</feature>
<evidence type="ECO:0000313" key="2">
    <source>
        <dbReference type="EMBL" id="SEC01635.1"/>
    </source>
</evidence>
<evidence type="ECO:0000256" key="1">
    <source>
        <dbReference type="SAM" id="Phobius"/>
    </source>
</evidence>
<keyword evidence="1" id="KW-0812">Transmembrane</keyword>
<feature type="transmembrane region" description="Helical" evidence="1">
    <location>
        <begin position="139"/>
        <end position="157"/>
    </location>
</feature>
<feature type="transmembrane region" description="Helical" evidence="1">
    <location>
        <begin position="169"/>
        <end position="190"/>
    </location>
</feature>
<dbReference type="AlphaFoldDB" id="A0A1H4P2U5"/>
<dbReference type="OrthoDB" id="1143019at2"/>
<feature type="transmembrane region" description="Helical" evidence="1">
    <location>
        <begin position="196"/>
        <end position="220"/>
    </location>
</feature>
<dbReference type="Proteomes" id="UP000183038">
    <property type="component" value="Unassembled WGS sequence"/>
</dbReference>
<name>A0A1H4P2U5_9FLAO</name>
<protein>
    <submittedName>
        <fullName evidence="2">Uncharacterized protein</fullName>
    </submittedName>
</protein>
<reference evidence="2 3" key="1">
    <citation type="submission" date="2016-10" db="EMBL/GenBank/DDBJ databases">
        <authorList>
            <person name="de Groot N.N."/>
        </authorList>
    </citation>
    <scope>NUCLEOTIDE SEQUENCE [LARGE SCALE GENOMIC DNA]</scope>
    <source>
        <strain evidence="2 3">MAR_2009_71</strain>
    </source>
</reference>
<organism evidence="2 3">
    <name type="scientific">Maribacter dokdonensis</name>
    <dbReference type="NCBI Taxonomy" id="320912"/>
    <lineage>
        <taxon>Bacteria</taxon>
        <taxon>Pseudomonadati</taxon>
        <taxon>Bacteroidota</taxon>
        <taxon>Flavobacteriia</taxon>
        <taxon>Flavobacteriales</taxon>
        <taxon>Flavobacteriaceae</taxon>
        <taxon>Maribacter</taxon>
    </lineage>
</organism>
<keyword evidence="1" id="KW-1133">Transmembrane helix</keyword>
<proteinExistence type="predicted"/>
<dbReference type="InterPro" id="IPR022134">
    <property type="entry name" value="DUF3667"/>
</dbReference>
<accession>A0A1H4P2U5</accession>